<dbReference type="EMBL" id="PVNP01000013">
    <property type="protein sequence ID" value="PRO75246.1"/>
    <property type="molecule type" value="Genomic_DNA"/>
</dbReference>
<organism evidence="14 15">
    <name type="scientific">Alteromonas alba</name>
    <dbReference type="NCBI Taxonomy" id="2079529"/>
    <lineage>
        <taxon>Bacteria</taxon>
        <taxon>Pseudomonadati</taxon>
        <taxon>Pseudomonadota</taxon>
        <taxon>Gammaproteobacteria</taxon>
        <taxon>Alteromonadales</taxon>
        <taxon>Alteromonadaceae</taxon>
        <taxon>Alteromonas/Salinimonas group</taxon>
        <taxon>Alteromonas</taxon>
    </lineage>
</organism>
<keyword evidence="15" id="KW-1185">Reference proteome</keyword>
<keyword evidence="11" id="KW-0175">Coiled coil</keyword>
<keyword evidence="4" id="KW-1003">Cell membrane</keyword>
<evidence type="ECO:0000256" key="7">
    <source>
        <dbReference type="ARBA" id="ARBA00022927"/>
    </source>
</evidence>
<evidence type="ECO:0000256" key="11">
    <source>
        <dbReference type="SAM" id="Coils"/>
    </source>
</evidence>
<feature type="domain" description="GspL cytoplasmic actin-ATPase-like" evidence="12">
    <location>
        <begin position="4"/>
        <end position="240"/>
    </location>
</feature>
<dbReference type="Gene3D" id="3.30.420.380">
    <property type="match status" value="1"/>
</dbReference>
<evidence type="ECO:0000259" key="12">
    <source>
        <dbReference type="Pfam" id="PF05134"/>
    </source>
</evidence>
<dbReference type="Proteomes" id="UP000238949">
    <property type="component" value="Unassembled WGS sequence"/>
</dbReference>
<comment type="similarity">
    <text evidence="2 10">Belongs to the GSP L family.</text>
</comment>
<dbReference type="Gene3D" id="3.30.420.370">
    <property type="match status" value="1"/>
</dbReference>
<evidence type="ECO:0000256" key="2">
    <source>
        <dbReference type="ARBA" id="ARBA00005318"/>
    </source>
</evidence>
<dbReference type="RefSeq" id="WP_105933053.1">
    <property type="nucleotide sequence ID" value="NZ_PVNP01000013.1"/>
</dbReference>
<dbReference type="PIRSF" id="PIRSF015761">
    <property type="entry name" value="Protein_L"/>
    <property type="match status" value="1"/>
</dbReference>
<dbReference type="OrthoDB" id="7011844at2"/>
<dbReference type="InterPro" id="IPR025691">
    <property type="entry name" value="GspL_pp_dom"/>
</dbReference>
<keyword evidence="9" id="KW-0472">Membrane</keyword>
<comment type="function">
    <text evidence="10">Inner membrane component of the type II secretion system required for the energy-dependent secretion of extracellular factors such as proteases and toxins from the periplasm.</text>
</comment>
<dbReference type="GO" id="GO:0015628">
    <property type="term" value="P:protein secretion by the type II secretion system"/>
    <property type="evidence" value="ECO:0007669"/>
    <property type="project" value="InterPro"/>
</dbReference>
<dbReference type="InterPro" id="IPR024230">
    <property type="entry name" value="GspL_cyto_dom"/>
</dbReference>
<dbReference type="CDD" id="cd24017">
    <property type="entry name" value="ASKHA_T2SSL_N"/>
    <property type="match status" value="1"/>
</dbReference>
<dbReference type="GO" id="GO:0009276">
    <property type="term" value="C:Gram-negative-bacterium-type cell wall"/>
    <property type="evidence" value="ECO:0007669"/>
    <property type="project" value="InterPro"/>
</dbReference>
<name>A0A2S9VFP0_9ALTE</name>
<evidence type="ECO:0000256" key="3">
    <source>
        <dbReference type="ARBA" id="ARBA00022448"/>
    </source>
</evidence>
<dbReference type="SUPFAM" id="SSF53067">
    <property type="entry name" value="Actin-like ATPase domain"/>
    <property type="match status" value="2"/>
</dbReference>
<dbReference type="GO" id="GO:0005886">
    <property type="term" value="C:plasma membrane"/>
    <property type="evidence" value="ECO:0007669"/>
    <property type="project" value="UniProtKB-SubCell"/>
</dbReference>
<evidence type="ECO:0000256" key="9">
    <source>
        <dbReference type="ARBA" id="ARBA00023136"/>
    </source>
</evidence>
<comment type="caution">
    <text evidence="14">The sequence shown here is derived from an EMBL/GenBank/DDBJ whole genome shotgun (WGS) entry which is preliminary data.</text>
</comment>
<dbReference type="AlphaFoldDB" id="A0A2S9VFP0"/>
<keyword evidence="8" id="KW-1133">Transmembrane helix</keyword>
<keyword evidence="7 10" id="KW-0653">Protein transport</keyword>
<keyword evidence="6" id="KW-0812">Transmembrane</keyword>
<evidence type="ECO:0000259" key="13">
    <source>
        <dbReference type="Pfam" id="PF12693"/>
    </source>
</evidence>
<dbReference type="NCBIfam" id="TIGR01709">
    <property type="entry name" value="typeII_sec_gspL"/>
    <property type="match status" value="1"/>
</dbReference>
<evidence type="ECO:0000256" key="8">
    <source>
        <dbReference type="ARBA" id="ARBA00022989"/>
    </source>
</evidence>
<evidence type="ECO:0000256" key="5">
    <source>
        <dbReference type="ARBA" id="ARBA00022519"/>
    </source>
</evidence>
<proteinExistence type="inferred from homology"/>
<protein>
    <recommendedName>
        <fullName evidence="10">Type II secretion system protein L</fullName>
        <shortName evidence="10">T2SS protein L</shortName>
    </recommendedName>
</protein>
<evidence type="ECO:0000256" key="10">
    <source>
        <dbReference type="PIRNR" id="PIRNR015761"/>
    </source>
</evidence>
<dbReference type="InterPro" id="IPR007812">
    <property type="entry name" value="T2SS_protein-GspL"/>
</dbReference>
<evidence type="ECO:0000313" key="14">
    <source>
        <dbReference type="EMBL" id="PRO75246.1"/>
    </source>
</evidence>
<keyword evidence="5" id="KW-0997">Cell inner membrane</keyword>
<dbReference type="GO" id="GO:0015627">
    <property type="term" value="C:type II protein secretion system complex"/>
    <property type="evidence" value="ECO:0007669"/>
    <property type="project" value="InterPro"/>
</dbReference>
<dbReference type="InterPro" id="IPR043129">
    <property type="entry name" value="ATPase_NBD"/>
</dbReference>
<feature type="coiled-coil region" evidence="11">
    <location>
        <begin position="265"/>
        <end position="292"/>
    </location>
</feature>
<keyword evidence="3 10" id="KW-0813">Transport</keyword>
<evidence type="ECO:0000256" key="6">
    <source>
        <dbReference type="ARBA" id="ARBA00022692"/>
    </source>
</evidence>
<gene>
    <name evidence="14" type="primary">gspL</name>
    <name evidence="14" type="ORF">C6Y40_01800</name>
</gene>
<reference evidence="15" key="1">
    <citation type="journal article" date="2020" name="Int. J. Syst. Evol. Microbiol.">
        <title>Alteromonas alba sp. nov., a marine bacterium isolated from the seawater of the West Pacific Ocean.</title>
        <authorList>
            <person name="Sun C."/>
            <person name="Wu Y.-H."/>
            <person name="Xamxidin M."/>
            <person name="Cheng H."/>
            <person name="Xu X.-W."/>
        </authorList>
    </citation>
    <scope>NUCLEOTIDE SEQUENCE [LARGE SCALE GENOMIC DNA]</scope>
    <source>
        <strain evidence="15">190</strain>
    </source>
</reference>
<comment type="subcellular location">
    <subcellularLocation>
        <location evidence="1">Cell inner membrane</location>
        <topology evidence="1">Single-pass membrane protein</topology>
    </subcellularLocation>
</comment>
<sequence>MEQLVVRLGTNLHDPVHWVVWSAPSQEVIASGELASADALISLGERTSLRRAIVLVPGADVRLCNVILPGKVNRKLQNAIPFMLEDELAEDIGELFFAMGPSHGTEQSVAIVSHRQMAKWQGWLDDAGITADVILPDILALPQQEDSQWVALTVGEQLIVRQGSWQGMQGEQAFLTGVLALQAKAQPQPVRVSALTDIDLHAVPNIHQQAHNDDVPAIGVLAKHVGKASFNLLQGQYKPKKQHNQVWQVWRVPLILLALVVVLTIGDKTLRLNKLQQQNANLTAQIDALVKQGFPDIGTYRNVRLKVQQEMQRLEQSGDGSSLLVMLSQLNTAFAASNITPQTLRFDANRTEIRMQAQGKDFNALDTFKRSAEAAGFTVEQGAINNRDDTVIGTMNIRGAS</sequence>
<feature type="domain" description="GspL periplasmic" evidence="13">
    <location>
        <begin position="247"/>
        <end position="398"/>
    </location>
</feature>
<dbReference type="Gene3D" id="3.30.1360.100">
    <property type="entry name" value="General secretion pathway protein M, EpsM"/>
    <property type="match status" value="1"/>
</dbReference>
<accession>A0A2S9VFP0</accession>
<evidence type="ECO:0000313" key="15">
    <source>
        <dbReference type="Proteomes" id="UP000238949"/>
    </source>
</evidence>
<dbReference type="Pfam" id="PF12693">
    <property type="entry name" value="GspL_C"/>
    <property type="match status" value="1"/>
</dbReference>
<dbReference type="Pfam" id="PF05134">
    <property type="entry name" value="T2SSL"/>
    <property type="match status" value="1"/>
</dbReference>
<evidence type="ECO:0000256" key="4">
    <source>
        <dbReference type="ARBA" id="ARBA00022475"/>
    </source>
</evidence>
<evidence type="ECO:0000256" key="1">
    <source>
        <dbReference type="ARBA" id="ARBA00004377"/>
    </source>
</evidence>